<dbReference type="AlphaFoldDB" id="A0AAN9J9W9"/>
<dbReference type="Proteomes" id="UP001359559">
    <property type="component" value="Unassembled WGS sequence"/>
</dbReference>
<feature type="domain" description="Bet v I/Major latex protein" evidence="4">
    <location>
        <begin position="14"/>
        <end position="131"/>
    </location>
</feature>
<keyword evidence="3" id="KW-0568">Pathogenesis-related protein</keyword>
<dbReference type="EMBL" id="JAYKXN010000004">
    <property type="protein sequence ID" value="KAK7295047.1"/>
    <property type="molecule type" value="Genomic_DNA"/>
</dbReference>
<dbReference type="GO" id="GO:0006952">
    <property type="term" value="P:defense response"/>
    <property type="evidence" value="ECO:0007669"/>
    <property type="project" value="UniProtKB-KW"/>
</dbReference>
<evidence type="ECO:0000313" key="6">
    <source>
        <dbReference type="Proteomes" id="UP001359559"/>
    </source>
</evidence>
<dbReference type="GO" id="GO:0005737">
    <property type="term" value="C:cytoplasm"/>
    <property type="evidence" value="ECO:0007669"/>
    <property type="project" value="TreeGrafter"/>
</dbReference>
<dbReference type="InterPro" id="IPR024949">
    <property type="entry name" value="Bet_v_I_allergen"/>
</dbReference>
<dbReference type="GO" id="GO:0004864">
    <property type="term" value="F:protein phosphatase inhibitor activity"/>
    <property type="evidence" value="ECO:0007669"/>
    <property type="project" value="InterPro"/>
</dbReference>
<comment type="similarity">
    <text evidence="1">Belongs to the BetVI family.</text>
</comment>
<dbReference type="GO" id="GO:0005634">
    <property type="term" value="C:nucleus"/>
    <property type="evidence" value="ECO:0007669"/>
    <property type="project" value="TreeGrafter"/>
</dbReference>
<dbReference type="Pfam" id="PF00407">
    <property type="entry name" value="Bet_v_1"/>
    <property type="match status" value="1"/>
</dbReference>
<dbReference type="Gene3D" id="3.30.530.20">
    <property type="match status" value="1"/>
</dbReference>
<dbReference type="InterPro" id="IPR023393">
    <property type="entry name" value="START-like_dom_sf"/>
</dbReference>
<evidence type="ECO:0000256" key="1">
    <source>
        <dbReference type="ARBA" id="ARBA00009744"/>
    </source>
</evidence>
<dbReference type="SUPFAM" id="SSF55961">
    <property type="entry name" value="Bet v1-like"/>
    <property type="match status" value="1"/>
</dbReference>
<dbReference type="GO" id="GO:0010427">
    <property type="term" value="F:abscisic acid binding"/>
    <property type="evidence" value="ECO:0007669"/>
    <property type="project" value="InterPro"/>
</dbReference>
<keyword evidence="2" id="KW-0611">Plant defense</keyword>
<dbReference type="PANTHER" id="PTHR31213">
    <property type="entry name" value="OS08G0374000 PROTEIN-RELATED"/>
    <property type="match status" value="1"/>
</dbReference>
<keyword evidence="6" id="KW-1185">Reference proteome</keyword>
<dbReference type="PANTHER" id="PTHR31213:SF88">
    <property type="entry name" value="ABA-RESPONSIVE PROTEIN"/>
    <property type="match status" value="1"/>
</dbReference>
<proteinExistence type="inferred from homology"/>
<protein>
    <recommendedName>
        <fullName evidence="4">Bet v I/Major latex protein domain-containing protein</fullName>
    </recommendedName>
</protein>
<evidence type="ECO:0000256" key="2">
    <source>
        <dbReference type="ARBA" id="ARBA00022821"/>
    </source>
</evidence>
<name>A0AAN9J9W9_CLITE</name>
<dbReference type="FunFam" id="3.30.530.20:FF:000007">
    <property type="entry name" value="Major pollen allergen Bet v 1-A"/>
    <property type="match status" value="1"/>
</dbReference>
<dbReference type="GO" id="GO:0009738">
    <property type="term" value="P:abscisic acid-activated signaling pathway"/>
    <property type="evidence" value="ECO:0007669"/>
    <property type="project" value="InterPro"/>
</dbReference>
<dbReference type="InterPro" id="IPR000916">
    <property type="entry name" value="Bet_v_I/MLP"/>
</dbReference>
<accession>A0AAN9J9W9</accession>
<gene>
    <name evidence="5" type="ORF">RJT34_17950</name>
</gene>
<evidence type="ECO:0000256" key="3">
    <source>
        <dbReference type="ARBA" id="ARBA00023265"/>
    </source>
</evidence>
<sequence length="155" mass="17274">MGVFPDKDSHTSTVDPDKLYNALTKHFKTIITKMMNTVIKSVEGSGSPGSTLKITFEDEGKTPVLGYKLDKVDDQHKDYEYTFLVEEIKGLENIEKVGFKTRVSRNAGGGSDVNITINYYTKDDVDVPEETRDELKAKASGFFWAIELLAKATQA</sequence>
<evidence type="ECO:0000259" key="4">
    <source>
        <dbReference type="Pfam" id="PF00407"/>
    </source>
</evidence>
<dbReference type="GO" id="GO:0038023">
    <property type="term" value="F:signaling receptor activity"/>
    <property type="evidence" value="ECO:0007669"/>
    <property type="project" value="InterPro"/>
</dbReference>
<reference evidence="5 6" key="1">
    <citation type="submission" date="2024-01" db="EMBL/GenBank/DDBJ databases">
        <title>The genomes of 5 underutilized Papilionoideae crops provide insights into root nodulation and disease resistance.</title>
        <authorList>
            <person name="Yuan L."/>
        </authorList>
    </citation>
    <scope>NUCLEOTIDE SEQUENCE [LARGE SCALE GENOMIC DNA]</scope>
    <source>
        <strain evidence="5">LY-2023</strain>
        <tissue evidence="5">Leaf</tissue>
    </source>
</reference>
<organism evidence="5 6">
    <name type="scientific">Clitoria ternatea</name>
    <name type="common">Butterfly pea</name>
    <dbReference type="NCBI Taxonomy" id="43366"/>
    <lineage>
        <taxon>Eukaryota</taxon>
        <taxon>Viridiplantae</taxon>
        <taxon>Streptophyta</taxon>
        <taxon>Embryophyta</taxon>
        <taxon>Tracheophyta</taxon>
        <taxon>Spermatophyta</taxon>
        <taxon>Magnoliopsida</taxon>
        <taxon>eudicotyledons</taxon>
        <taxon>Gunneridae</taxon>
        <taxon>Pentapetalae</taxon>
        <taxon>rosids</taxon>
        <taxon>fabids</taxon>
        <taxon>Fabales</taxon>
        <taxon>Fabaceae</taxon>
        <taxon>Papilionoideae</taxon>
        <taxon>50 kb inversion clade</taxon>
        <taxon>NPAAA clade</taxon>
        <taxon>indigoferoid/millettioid clade</taxon>
        <taxon>Phaseoleae</taxon>
        <taxon>Clitoria</taxon>
    </lineage>
</organism>
<dbReference type="InterPro" id="IPR050279">
    <property type="entry name" value="Plant_def-hormone_signal"/>
</dbReference>
<dbReference type="PRINTS" id="PR00634">
    <property type="entry name" value="BETALLERGEN"/>
</dbReference>
<comment type="caution">
    <text evidence="5">The sequence shown here is derived from an EMBL/GenBank/DDBJ whole genome shotgun (WGS) entry which is preliminary data.</text>
</comment>
<evidence type="ECO:0000313" key="5">
    <source>
        <dbReference type="EMBL" id="KAK7295047.1"/>
    </source>
</evidence>